<dbReference type="GO" id="GO:0006753">
    <property type="term" value="P:nucleoside phosphate metabolic process"/>
    <property type="evidence" value="ECO:0007669"/>
    <property type="project" value="TreeGrafter"/>
</dbReference>
<dbReference type="Proteomes" id="UP000003477">
    <property type="component" value="Unassembled WGS sequence"/>
</dbReference>
<dbReference type="RefSeq" id="WP_007312358.1">
    <property type="nucleotide sequence ID" value="NZ_AESD01000673.1"/>
</dbReference>
<dbReference type="PATRIC" id="fig|423471.3.peg.4185"/>
<sequence>MSTEKELPTYIEQQLFYRGRKFNFDVNKLRLPNGVEGNWECIRHPGGALAVPITQDGKLVLVKQYRFAVEQRILEFPAGTLEVNEEPAITIKREIQEETGYEAKKWHYLGEFPLAPGYSDEYIYAFLAQELEKLEHPPRQDDDEDIEVILMSFEEFEQGIISGEIIDGKTIASFFIAKLFLEKNRNVS</sequence>
<name>G5JAL0_CROWT</name>
<dbReference type="InterPro" id="IPR015797">
    <property type="entry name" value="NUDIX_hydrolase-like_dom_sf"/>
</dbReference>
<dbReference type="InterPro" id="IPR020084">
    <property type="entry name" value="NUDIX_hydrolase_CS"/>
</dbReference>
<evidence type="ECO:0000259" key="3">
    <source>
        <dbReference type="PROSITE" id="PS51462"/>
    </source>
</evidence>
<dbReference type="GO" id="GO:0019693">
    <property type="term" value="P:ribose phosphate metabolic process"/>
    <property type="evidence" value="ECO:0007669"/>
    <property type="project" value="TreeGrafter"/>
</dbReference>
<comment type="caution">
    <text evidence="4">The sequence shown here is derived from an EMBL/GenBank/DDBJ whole genome shotgun (WGS) entry which is preliminary data.</text>
</comment>
<feature type="domain" description="Nudix hydrolase" evidence="3">
    <location>
        <begin position="42"/>
        <end position="173"/>
    </location>
</feature>
<reference evidence="4 5" key="1">
    <citation type="journal article" date="2011" name="Front. Microbiol.">
        <title>Two Strains of Crocosphaera watsonii with Highly Conserved Genomes are Distinguished by Strain-Specific Features.</title>
        <authorList>
            <person name="Bench S.R."/>
            <person name="Ilikchyan I.N."/>
            <person name="Tripp H.J."/>
            <person name="Zehr J.P."/>
        </authorList>
    </citation>
    <scope>NUCLEOTIDE SEQUENCE [LARGE SCALE GENOMIC DNA]</scope>
    <source>
        <strain evidence="4 5">WH 0003</strain>
    </source>
</reference>
<dbReference type="EMBL" id="AESD01000673">
    <property type="protein sequence ID" value="EHJ10784.1"/>
    <property type="molecule type" value="Genomic_DNA"/>
</dbReference>
<dbReference type="InterPro" id="IPR000086">
    <property type="entry name" value="NUDIX_hydrolase_dom"/>
</dbReference>
<evidence type="ECO:0000313" key="4">
    <source>
        <dbReference type="EMBL" id="EHJ10784.1"/>
    </source>
</evidence>
<evidence type="ECO:0000313" key="5">
    <source>
        <dbReference type="Proteomes" id="UP000003477"/>
    </source>
</evidence>
<dbReference type="CDD" id="cd03424">
    <property type="entry name" value="NUDIX_ADPRase_Nudt5_UGPPase_Nudt14"/>
    <property type="match status" value="1"/>
</dbReference>
<proteinExistence type="predicted"/>
<evidence type="ECO:0000256" key="1">
    <source>
        <dbReference type="ARBA" id="ARBA00001946"/>
    </source>
</evidence>
<keyword evidence="2 4" id="KW-0378">Hydrolase</keyword>
<protein>
    <submittedName>
        <fullName evidence="4">ADP-ribose pyrophosphatase</fullName>
        <ecNumber evidence="4">3.6.1.13</ecNumber>
    </submittedName>
</protein>
<dbReference type="Gene3D" id="3.90.79.10">
    <property type="entry name" value="Nucleoside Triphosphate Pyrophosphohydrolase"/>
    <property type="match status" value="1"/>
</dbReference>
<dbReference type="Pfam" id="PF00293">
    <property type="entry name" value="NUDIX"/>
    <property type="match status" value="1"/>
</dbReference>
<dbReference type="PROSITE" id="PS00893">
    <property type="entry name" value="NUDIX_BOX"/>
    <property type="match status" value="1"/>
</dbReference>
<dbReference type="PANTHER" id="PTHR11839">
    <property type="entry name" value="UDP/ADP-SUGAR PYROPHOSPHATASE"/>
    <property type="match status" value="1"/>
</dbReference>
<accession>G5JAL0</accession>
<organism evidence="4 5">
    <name type="scientific">Crocosphaera watsonii WH 0003</name>
    <dbReference type="NCBI Taxonomy" id="423471"/>
    <lineage>
        <taxon>Bacteria</taxon>
        <taxon>Bacillati</taxon>
        <taxon>Cyanobacteriota</taxon>
        <taxon>Cyanophyceae</taxon>
        <taxon>Oscillatoriophycideae</taxon>
        <taxon>Chroococcales</taxon>
        <taxon>Aphanothecaceae</taxon>
        <taxon>Crocosphaera</taxon>
    </lineage>
</organism>
<dbReference type="EC" id="3.6.1.13" evidence="4"/>
<dbReference type="GO" id="GO:0047631">
    <property type="term" value="F:ADP-ribose diphosphatase activity"/>
    <property type="evidence" value="ECO:0007669"/>
    <property type="project" value="UniProtKB-EC"/>
</dbReference>
<dbReference type="SUPFAM" id="SSF55811">
    <property type="entry name" value="Nudix"/>
    <property type="match status" value="1"/>
</dbReference>
<dbReference type="PROSITE" id="PS51462">
    <property type="entry name" value="NUDIX"/>
    <property type="match status" value="1"/>
</dbReference>
<comment type="cofactor">
    <cofactor evidence="1">
        <name>Mg(2+)</name>
        <dbReference type="ChEBI" id="CHEBI:18420"/>
    </cofactor>
</comment>
<gene>
    <name evidence="4" type="ORF">CWATWH0003_4473</name>
</gene>
<dbReference type="AlphaFoldDB" id="G5JAL0"/>
<evidence type="ECO:0000256" key="2">
    <source>
        <dbReference type="ARBA" id="ARBA00022801"/>
    </source>
</evidence>
<dbReference type="GO" id="GO:0005829">
    <property type="term" value="C:cytosol"/>
    <property type="evidence" value="ECO:0007669"/>
    <property type="project" value="TreeGrafter"/>
</dbReference>
<dbReference type="GeneID" id="88767898"/>
<dbReference type="PANTHER" id="PTHR11839:SF18">
    <property type="entry name" value="NUDIX HYDROLASE DOMAIN-CONTAINING PROTEIN"/>
    <property type="match status" value="1"/>
</dbReference>